<dbReference type="InterPro" id="IPR001611">
    <property type="entry name" value="Leu-rich_rpt"/>
</dbReference>
<sequence>MTSANPRFFMNLSSSLTTLDLQESLLRGNFPNSIFRFPNLKTFYLGGKENLTVDLRTSNWSSPLENLHLRGVDCGRRLPESIGDLKSLQNLSLSCNLEGSIPTSIGNLSQLTSLDLYSNNLSGQIPSSLANLTQLTTLGLSENQFSGPIPASIGNLSQLTSLYVYSNNLSGQIPSSLANLTQLTDFDLSNNQFSGPIPAFLGNLSQLTWLRLSSNNLSGQIPSSLANLTQLYFLDLSHNQFSGPIPFHARCRLGGLSTDLRRHSGLPDVNFPFLYWLNLYCSLYCDCIKVSPAKQPVPLPGSVHMS</sequence>
<evidence type="ECO:0000256" key="5">
    <source>
        <dbReference type="ARBA" id="ARBA00023136"/>
    </source>
</evidence>
<name>A0AAV5LGW1_9ROSI</name>
<evidence type="ECO:0000313" key="6">
    <source>
        <dbReference type="EMBL" id="GKV36496.1"/>
    </source>
</evidence>
<dbReference type="InterPro" id="IPR052595">
    <property type="entry name" value="LRRC69/RLP"/>
</dbReference>
<gene>
    <name evidence="6" type="ORF">SLEP1_g44622</name>
</gene>
<evidence type="ECO:0000256" key="4">
    <source>
        <dbReference type="ARBA" id="ARBA00022737"/>
    </source>
</evidence>
<dbReference type="PANTHER" id="PTHR48057">
    <property type="entry name" value="LEUCINE-RICH REPEAT SERINE/THREONINE-PROTEIN KINASE 1"/>
    <property type="match status" value="1"/>
</dbReference>
<keyword evidence="7" id="KW-1185">Reference proteome</keyword>
<keyword evidence="5" id="KW-0472">Membrane</keyword>
<dbReference type="Pfam" id="PF00560">
    <property type="entry name" value="LRR_1"/>
    <property type="match status" value="1"/>
</dbReference>
<dbReference type="SUPFAM" id="SSF52058">
    <property type="entry name" value="L domain-like"/>
    <property type="match status" value="1"/>
</dbReference>
<evidence type="ECO:0000256" key="1">
    <source>
        <dbReference type="ARBA" id="ARBA00004370"/>
    </source>
</evidence>
<dbReference type="GO" id="GO:0016020">
    <property type="term" value="C:membrane"/>
    <property type="evidence" value="ECO:0007669"/>
    <property type="project" value="UniProtKB-SubCell"/>
</dbReference>
<dbReference type="Proteomes" id="UP001054252">
    <property type="component" value="Unassembled WGS sequence"/>
</dbReference>
<reference evidence="6 7" key="1">
    <citation type="journal article" date="2021" name="Commun. Biol.">
        <title>The genome of Shorea leprosula (Dipterocarpaceae) highlights the ecological relevance of drought in aseasonal tropical rainforests.</title>
        <authorList>
            <person name="Ng K.K.S."/>
            <person name="Kobayashi M.J."/>
            <person name="Fawcett J.A."/>
            <person name="Hatakeyama M."/>
            <person name="Paape T."/>
            <person name="Ng C.H."/>
            <person name="Ang C.C."/>
            <person name="Tnah L.H."/>
            <person name="Lee C.T."/>
            <person name="Nishiyama T."/>
            <person name="Sese J."/>
            <person name="O'Brien M.J."/>
            <person name="Copetti D."/>
            <person name="Mohd Noor M.I."/>
            <person name="Ong R.C."/>
            <person name="Putra M."/>
            <person name="Sireger I.Z."/>
            <person name="Indrioko S."/>
            <person name="Kosugi Y."/>
            <person name="Izuno A."/>
            <person name="Isagi Y."/>
            <person name="Lee S.L."/>
            <person name="Shimizu K.K."/>
        </authorList>
    </citation>
    <scope>NUCLEOTIDE SEQUENCE [LARGE SCALE GENOMIC DNA]</scope>
    <source>
        <strain evidence="6">214</strain>
    </source>
</reference>
<protein>
    <submittedName>
        <fullName evidence="6">Uncharacterized protein</fullName>
    </submittedName>
</protein>
<keyword evidence="3" id="KW-0732">Signal</keyword>
<dbReference type="PANTHER" id="PTHR48057:SF29">
    <property type="entry name" value="OS02G0609900 PROTEIN"/>
    <property type="match status" value="1"/>
</dbReference>
<evidence type="ECO:0000313" key="7">
    <source>
        <dbReference type="Proteomes" id="UP001054252"/>
    </source>
</evidence>
<dbReference type="Gene3D" id="3.80.10.10">
    <property type="entry name" value="Ribonuclease Inhibitor"/>
    <property type="match status" value="1"/>
</dbReference>
<dbReference type="Pfam" id="PF13855">
    <property type="entry name" value="LRR_8"/>
    <property type="match status" value="2"/>
</dbReference>
<dbReference type="EMBL" id="BPVZ01000116">
    <property type="protein sequence ID" value="GKV36496.1"/>
    <property type="molecule type" value="Genomic_DNA"/>
</dbReference>
<comment type="caution">
    <text evidence="6">The sequence shown here is derived from an EMBL/GenBank/DDBJ whole genome shotgun (WGS) entry which is preliminary data.</text>
</comment>
<accession>A0AAV5LGW1</accession>
<dbReference type="AlphaFoldDB" id="A0AAV5LGW1"/>
<keyword evidence="4" id="KW-0677">Repeat</keyword>
<keyword evidence="2" id="KW-0433">Leucine-rich repeat</keyword>
<dbReference type="InterPro" id="IPR032675">
    <property type="entry name" value="LRR_dom_sf"/>
</dbReference>
<proteinExistence type="predicted"/>
<evidence type="ECO:0000256" key="3">
    <source>
        <dbReference type="ARBA" id="ARBA00022729"/>
    </source>
</evidence>
<organism evidence="6 7">
    <name type="scientific">Rubroshorea leprosula</name>
    <dbReference type="NCBI Taxonomy" id="152421"/>
    <lineage>
        <taxon>Eukaryota</taxon>
        <taxon>Viridiplantae</taxon>
        <taxon>Streptophyta</taxon>
        <taxon>Embryophyta</taxon>
        <taxon>Tracheophyta</taxon>
        <taxon>Spermatophyta</taxon>
        <taxon>Magnoliopsida</taxon>
        <taxon>eudicotyledons</taxon>
        <taxon>Gunneridae</taxon>
        <taxon>Pentapetalae</taxon>
        <taxon>rosids</taxon>
        <taxon>malvids</taxon>
        <taxon>Malvales</taxon>
        <taxon>Dipterocarpaceae</taxon>
        <taxon>Rubroshorea</taxon>
    </lineage>
</organism>
<evidence type="ECO:0000256" key="2">
    <source>
        <dbReference type="ARBA" id="ARBA00022614"/>
    </source>
</evidence>
<dbReference type="FunFam" id="3.80.10.10:FF:000400">
    <property type="entry name" value="Nuclear pore complex protein NUP107"/>
    <property type="match status" value="1"/>
</dbReference>
<comment type="subcellular location">
    <subcellularLocation>
        <location evidence="1">Membrane</location>
    </subcellularLocation>
</comment>
<dbReference type="FunFam" id="3.80.10.10:FF:000383">
    <property type="entry name" value="Leucine-rich repeat receptor protein kinase EMS1"/>
    <property type="match status" value="1"/>
</dbReference>